<dbReference type="InterPro" id="IPR010730">
    <property type="entry name" value="HET"/>
</dbReference>
<feature type="domain" description="Heterokaryon incompatibility" evidence="1">
    <location>
        <begin position="59"/>
        <end position="189"/>
    </location>
</feature>
<proteinExistence type="predicted"/>
<evidence type="ECO:0000259" key="1">
    <source>
        <dbReference type="Pfam" id="PF06985"/>
    </source>
</evidence>
<protein>
    <recommendedName>
        <fullName evidence="1">Heterokaryon incompatibility domain-containing protein</fullName>
    </recommendedName>
</protein>
<organism evidence="2 3">
    <name type="scientific">Trichoglossum hirsutum</name>
    <dbReference type="NCBI Taxonomy" id="265104"/>
    <lineage>
        <taxon>Eukaryota</taxon>
        <taxon>Fungi</taxon>
        <taxon>Dikarya</taxon>
        <taxon>Ascomycota</taxon>
        <taxon>Pezizomycotina</taxon>
        <taxon>Geoglossomycetes</taxon>
        <taxon>Geoglossales</taxon>
        <taxon>Geoglossaceae</taxon>
        <taxon>Trichoglossum</taxon>
    </lineage>
</organism>
<dbReference type="Pfam" id="PF26639">
    <property type="entry name" value="Het-6_barrel"/>
    <property type="match status" value="1"/>
</dbReference>
<gene>
    <name evidence="2" type="ORF">GP486_004384</name>
</gene>
<evidence type="ECO:0000313" key="2">
    <source>
        <dbReference type="EMBL" id="KAH0559003.1"/>
    </source>
</evidence>
<comment type="caution">
    <text evidence="2">The sequence shown here is derived from an EMBL/GenBank/DDBJ whole genome shotgun (WGS) entry which is preliminary data.</text>
</comment>
<keyword evidence="3" id="KW-1185">Reference proteome</keyword>
<reference evidence="2" key="1">
    <citation type="submission" date="2021-03" db="EMBL/GenBank/DDBJ databases">
        <title>Comparative genomics and phylogenomic investigation of the class Geoglossomycetes provide insights into ecological specialization and systematics.</title>
        <authorList>
            <person name="Melie T."/>
            <person name="Pirro S."/>
            <person name="Miller A.N."/>
            <person name="Quandt A."/>
        </authorList>
    </citation>
    <scope>NUCLEOTIDE SEQUENCE</scope>
    <source>
        <strain evidence="2">CAQ_001_2017</strain>
    </source>
</reference>
<accession>A0A9P8LAY4</accession>
<dbReference type="Proteomes" id="UP000750711">
    <property type="component" value="Unassembled WGS sequence"/>
</dbReference>
<dbReference type="Pfam" id="PF06985">
    <property type="entry name" value="HET"/>
    <property type="match status" value="1"/>
</dbReference>
<dbReference type="AlphaFoldDB" id="A0A9P8LAY4"/>
<evidence type="ECO:0000313" key="3">
    <source>
        <dbReference type="Proteomes" id="UP000750711"/>
    </source>
</evidence>
<dbReference type="PANTHER" id="PTHR24148:SF64">
    <property type="entry name" value="HETEROKARYON INCOMPATIBILITY DOMAIN-CONTAINING PROTEIN"/>
    <property type="match status" value="1"/>
</dbReference>
<dbReference type="EMBL" id="JAGHQM010000683">
    <property type="protein sequence ID" value="KAH0559003.1"/>
    <property type="molecule type" value="Genomic_DNA"/>
</dbReference>
<dbReference type="InterPro" id="IPR052895">
    <property type="entry name" value="HetReg/Transcr_Mod"/>
</dbReference>
<name>A0A9P8LAY4_9PEZI</name>
<dbReference type="PANTHER" id="PTHR24148">
    <property type="entry name" value="ANKYRIN REPEAT DOMAIN-CONTAINING PROTEIN 39 HOMOLOG-RELATED"/>
    <property type="match status" value="1"/>
</dbReference>
<sequence>MESTHISQGPDPTYEDAFYQYQPLAYPDSIRLLELNAGEPYDPIVCMLQTARLEENPSYEAISYVWGDRNVKRHITCGFQRLDTTVSLHDILRELRRPEKPRLLWADAVCINQNDIVERGQQVGIMGSIYAKAARVVIWLGHDEEHVGPEILRMVSQHDTLDSLSQSQTDAVAGLLKTAWFSRVWVIQEAALSQSPYVLWGQTEINWRSLVYLLKEIGDQRIAVGDLWNKVGVEWNFWLAHGAYNPSKQSLLHLVGLLYTARGHSATDPRDHVYAFLGHPANLLGGRPLLRAEYTRTRAEVFRDATVKFLRSMGNLDILSYVTHGESLHLQDGLPSWVPMWDCLPLMSTGFDVRVFPFPESGLFREEIRDVSKEIFIDISDEDRVLSLRGLEVDVVEWHSETIIYKMIPPGLWDCGKEEHPLEKLWTDLKNHCSCNPYDGSLMELFSLLLTSGLIKKAKVEDRFDEHNANFQAWRLRHSEELQLEIGELFPGRDQQCFSMLRKAAEGGNWAQFVSDAFRACNGRKVFTTKNGHLGVGPMAMRSGDIASILFAARTAFILRPAGDQYILVGEAYLHGSVHDEVVAMWKKGQLRDGLFKIV</sequence>